<organism evidence="2 3">
    <name type="scientific">Hamadaea flava</name>
    <dbReference type="NCBI Taxonomy" id="1742688"/>
    <lineage>
        <taxon>Bacteria</taxon>
        <taxon>Bacillati</taxon>
        <taxon>Actinomycetota</taxon>
        <taxon>Actinomycetes</taxon>
        <taxon>Micromonosporales</taxon>
        <taxon>Micromonosporaceae</taxon>
        <taxon>Hamadaea</taxon>
    </lineage>
</organism>
<dbReference type="Pfam" id="PF13649">
    <property type="entry name" value="Methyltransf_25"/>
    <property type="match status" value="1"/>
</dbReference>
<dbReference type="Gene3D" id="3.40.50.150">
    <property type="entry name" value="Vaccinia Virus protein VP39"/>
    <property type="match status" value="1"/>
</dbReference>
<keyword evidence="2" id="KW-0808">Transferase</keyword>
<evidence type="ECO:0000259" key="1">
    <source>
        <dbReference type="Pfam" id="PF13649"/>
    </source>
</evidence>
<dbReference type="InterPro" id="IPR041698">
    <property type="entry name" value="Methyltransf_25"/>
</dbReference>
<dbReference type="GO" id="GO:0032259">
    <property type="term" value="P:methylation"/>
    <property type="evidence" value="ECO:0007669"/>
    <property type="project" value="UniProtKB-KW"/>
</dbReference>
<dbReference type="Proteomes" id="UP001595816">
    <property type="component" value="Unassembled WGS sequence"/>
</dbReference>
<reference evidence="3" key="1">
    <citation type="journal article" date="2019" name="Int. J. Syst. Evol. Microbiol.">
        <title>The Global Catalogue of Microorganisms (GCM) 10K type strain sequencing project: providing services to taxonomists for standard genome sequencing and annotation.</title>
        <authorList>
            <consortium name="The Broad Institute Genomics Platform"/>
            <consortium name="The Broad Institute Genome Sequencing Center for Infectious Disease"/>
            <person name="Wu L."/>
            <person name="Ma J."/>
        </authorList>
    </citation>
    <scope>NUCLEOTIDE SEQUENCE [LARGE SCALE GENOMIC DNA]</scope>
    <source>
        <strain evidence="3">CGMCC 4.7289</strain>
    </source>
</reference>
<dbReference type="GO" id="GO:0102208">
    <property type="term" value="F:2-polyprenyl-6-hydroxyphenol methylase activity"/>
    <property type="evidence" value="ECO:0007669"/>
    <property type="project" value="UniProtKB-EC"/>
</dbReference>
<dbReference type="SUPFAM" id="SSF53335">
    <property type="entry name" value="S-adenosyl-L-methionine-dependent methyltransferases"/>
    <property type="match status" value="1"/>
</dbReference>
<evidence type="ECO:0000313" key="3">
    <source>
        <dbReference type="Proteomes" id="UP001595816"/>
    </source>
</evidence>
<keyword evidence="3" id="KW-1185">Reference proteome</keyword>
<proteinExistence type="predicted"/>
<keyword evidence="2" id="KW-0489">Methyltransferase</keyword>
<gene>
    <name evidence="2" type="ORF">ACFOZ4_36250</name>
</gene>
<dbReference type="EC" id="2.1.1.222" evidence="2"/>
<dbReference type="CDD" id="cd02440">
    <property type="entry name" value="AdoMet_MTases"/>
    <property type="match status" value="1"/>
</dbReference>
<comment type="caution">
    <text evidence="2">The sequence shown here is derived from an EMBL/GenBank/DDBJ whole genome shotgun (WGS) entry which is preliminary data.</text>
</comment>
<feature type="domain" description="Methyltransferase" evidence="1">
    <location>
        <begin position="55"/>
        <end position="100"/>
    </location>
</feature>
<dbReference type="GO" id="GO:0061542">
    <property type="term" value="F:3-demethylubiquinol 3-O-methyltransferase activity"/>
    <property type="evidence" value="ECO:0007669"/>
    <property type="project" value="UniProtKB-EC"/>
</dbReference>
<name>A0ABV8LZ86_9ACTN</name>
<dbReference type="EC" id="2.1.1.64" evidence="2"/>
<evidence type="ECO:0000313" key="2">
    <source>
        <dbReference type="EMBL" id="MFC4136090.1"/>
    </source>
</evidence>
<dbReference type="EMBL" id="JBHSAY010000028">
    <property type="protein sequence ID" value="MFC4136090.1"/>
    <property type="molecule type" value="Genomic_DNA"/>
</dbReference>
<dbReference type="InterPro" id="IPR029063">
    <property type="entry name" value="SAM-dependent_MTases_sf"/>
</dbReference>
<protein>
    <submittedName>
        <fullName evidence="2">Class I SAM-dependent methyltransferase</fullName>
        <ecNumber evidence="2">2.1.1.222</ecNumber>
        <ecNumber evidence="2">2.1.1.64</ecNumber>
    </submittedName>
</protein>
<sequence length="212" mass="22223">MITALALYGGALRRDTRLHVLDLAGRSLRHLDTGAWHRLRPGDRGVLDRCGGPTLDVGCGPGRLAAALGATGIAALGIDVSPTAVRLARRRGATAVHADVFGPVPGAGTWRHALLIDGNIGIGGDPARLLRRCAELVGSTGTVLVETDPPGTACWSGPVVLHDGDRESTPFPWALVAADRLGGPAAEAGLRVYETWHETGHEEGRWFTCLGR</sequence>
<accession>A0ABV8LZ86</accession>
<dbReference type="RefSeq" id="WP_253762763.1">
    <property type="nucleotide sequence ID" value="NZ_JAMZDZ010000001.1"/>
</dbReference>